<organism evidence="2 3">
    <name type="scientific">Allonocardiopsis opalescens</name>
    <dbReference type="NCBI Taxonomy" id="1144618"/>
    <lineage>
        <taxon>Bacteria</taxon>
        <taxon>Bacillati</taxon>
        <taxon>Actinomycetota</taxon>
        <taxon>Actinomycetes</taxon>
        <taxon>Streptosporangiales</taxon>
        <taxon>Allonocardiopsis</taxon>
    </lineage>
</organism>
<dbReference type="PANTHER" id="PTHR43784:SF2">
    <property type="entry name" value="GDSL-LIKE LIPASE_ACYLHYDROLASE, PUTATIVE (AFU_ORTHOLOGUE AFUA_2G00820)-RELATED"/>
    <property type="match status" value="1"/>
</dbReference>
<reference evidence="2 3" key="1">
    <citation type="submission" date="2018-03" db="EMBL/GenBank/DDBJ databases">
        <title>Genomic Encyclopedia of Archaeal and Bacterial Type Strains, Phase II (KMG-II): from individual species to whole genera.</title>
        <authorList>
            <person name="Goeker M."/>
        </authorList>
    </citation>
    <scope>NUCLEOTIDE SEQUENCE [LARGE SCALE GENOMIC DNA]</scope>
    <source>
        <strain evidence="2 3">DSM 45601</strain>
    </source>
</reference>
<keyword evidence="3" id="KW-1185">Reference proteome</keyword>
<dbReference type="Pfam" id="PF13472">
    <property type="entry name" value="Lipase_GDSL_2"/>
    <property type="match status" value="1"/>
</dbReference>
<proteinExistence type="predicted"/>
<feature type="domain" description="SGNH hydrolase-type esterase" evidence="1">
    <location>
        <begin position="28"/>
        <end position="205"/>
    </location>
</feature>
<protein>
    <submittedName>
        <fullName evidence="2">Lysophospholipase L1-like esterase</fullName>
    </submittedName>
</protein>
<dbReference type="InterPro" id="IPR036514">
    <property type="entry name" value="SGNH_hydro_sf"/>
</dbReference>
<sequence length="276" mass="30141">MTATDQVPPRDGGTATAQHEIGTLTYVAIGDSFTEGLGDPYPDDSPLAGRERGWADRVAEALAAEHGGIRYANLAVRGRLIRRIVEEQVPQAVALAPDLVTFNGGGNDLIRPGADPDAVAVVFADAVRRLRATGATVAIFTGQDTAAQPAMRHLRGKIAIYNAHLRAIADRYGAVVVDMWPMRVLGDPRAWCEDRLHLSPEGHRRVALRTRAALGLPVDANWADPWPSAPRPDWRELRRQDARWLRHHLLPWIGRRLSGRSSGDGRTGKRPEPGPV</sequence>
<dbReference type="CDD" id="cd01832">
    <property type="entry name" value="SGNH_hydrolase_like_1"/>
    <property type="match status" value="1"/>
</dbReference>
<dbReference type="InterPro" id="IPR053140">
    <property type="entry name" value="GDSL_Rv0518-like"/>
</dbReference>
<dbReference type="Gene3D" id="3.40.50.1110">
    <property type="entry name" value="SGNH hydrolase"/>
    <property type="match status" value="1"/>
</dbReference>
<gene>
    <name evidence="2" type="ORF">CLV72_110269</name>
</gene>
<evidence type="ECO:0000313" key="2">
    <source>
        <dbReference type="EMBL" id="PRX92507.1"/>
    </source>
</evidence>
<dbReference type="InterPro" id="IPR013830">
    <property type="entry name" value="SGNH_hydro"/>
</dbReference>
<dbReference type="PANTHER" id="PTHR43784">
    <property type="entry name" value="GDSL-LIKE LIPASE/ACYLHYDROLASE, PUTATIVE (AFU_ORTHOLOGUE AFUA_2G00820)-RELATED"/>
    <property type="match status" value="1"/>
</dbReference>
<comment type="caution">
    <text evidence="2">The sequence shown here is derived from an EMBL/GenBank/DDBJ whole genome shotgun (WGS) entry which is preliminary data.</text>
</comment>
<dbReference type="Proteomes" id="UP000237846">
    <property type="component" value="Unassembled WGS sequence"/>
</dbReference>
<name>A0A2T0PUC6_9ACTN</name>
<dbReference type="SUPFAM" id="SSF52266">
    <property type="entry name" value="SGNH hydrolase"/>
    <property type="match status" value="1"/>
</dbReference>
<dbReference type="EMBL" id="PVZC01000010">
    <property type="protein sequence ID" value="PRX92507.1"/>
    <property type="molecule type" value="Genomic_DNA"/>
</dbReference>
<evidence type="ECO:0000259" key="1">
    <source>
        <dbReference type="Pfam" id="PF13472"/>
    </source>
</evidence>
<accession>A0A2T0PUC6</accession>
<dbReference type="AlphaFoldDB" id="A0A2T0PUC6"/>
<evidence type="ECO:0000313" key="3">
    <source>
        <dbReference type="Proteomes" id="UP000237846"/>
    </source>
</evidence>